<dbReference type="Pfam" id="PF17657">
    <property type="entry name" value="DNA_pol3_finger"/>
    <property type="match status" value="1"/>
</dbReference>
<dbReference type="InterPro" id="IPR040982">
    <property type="entry name" value="DNA_pol3_finger"/>
</dbReference>
<accession>A0A2C9CEM5</accession>
<name>A0A2C9CEM5_KUEST</name>
<dbReference type="EMBL" id="LT934425">
    <property type="protein sequence ID" value="SOH04038.1"/>
    <property type="molecule type" value="Genomic_DNA"/>
</dbReference>
<feature type="domain" description="DNA polymerase III alpha subunit finger" evidence="1">
    <location>
        <begin position="1"/>
        <end position="35"/>
    </location>
</feature>
<protein>
    <recommendedName>
        <fullName evidence="1">DNA polymerase III alpha subunit finger domain-containing protein</fullName>
    </recommendedName>
</protein>
<evidence type="ECO:0000259" key="1">
    <source>
        <dbReference type="Pfam" id="PF17657"/>
    </source>
</evidence>
<dbReference type="AlphaFoldDB" id="A0A2C9CEM5"/>
<sequence>MRIANRLAGFTLNEADNLRKRGEKKAEIMAKFKDSL</sequence>
<dbReference type="RefSeq" id="WP_157820449.1">
    <property type="nucleotide sequence ID" value="NZ_LT934425.1"/>
</dbReference>
<reference evidence="3" key="1">
    <citation type="submission" date="2017-10" db="EMBL/GenBank/DDBJ databases">
        <authorList>
            <person name="Frank J."/>
        </authorList>
    </citation>
    <scope>NUCLEOTIDE SEQUENCE [LARGE SCALE GENOMIC DNA]</scope>
</reference>
<evidence type="ECO:0000313" key="3">
    <source>
        <dbReference type="Proteomes" id="UP000221734"/>
    </source>
</evidence>
<proteinExistence type="predicted"/>
<evidence type="ECO:0000313" key="2">
    <source>
        <dbReference type="EMBL" id="SOH04038.1"/>
    </source>
</evidence>
<dbReference type="KEGG" id="kst:KSMBR1_1539"/>
<dbReference type="Proteomes" id="UP000221734">
    <property type="component" value="Chromosome Kuenenia_stuttgartiensis_MBR1"/>
</dbReference>
<gene>
    <name evidence="2" type="primary">dnaE_3</name>
    <name evidence="2" type="ORF">KSMBR1_1539</name>
</gene>
<organism evidence="2 3">
    <name type="scientific">Kuenenia stuttgartiensis</name>
    <dbReference type="NCBI Taxonomy" id="174633"/>
    <lineage>
        <taxon>Bacteria</taxon>
        <taxon>Pseudomonadati</taxon>
        <taxon>Planctomycetota</taxon>
        <taxon>Candidatus Brocadiia</taxon>
        <taxon>Candidatus Brocadiales</taxon>
        <taxon>Candidatus Brocadiaceae</taxon>
        <taxon>Candidatus Kuenenia</taxon>
    </lineage>
</organism>
<keyword evidence="3" id="KW-1185">Reference proteome</keyword>